<reference evidence="4 5" key="1">
    <citation type="submission" date="2020-07" db="EMBL/GenBank/DDBJ databases">
        <title>Sequencing the genomes of 1000 actinobacteria strains.</title>
        <authorList>
            <person name="Klenk H.-P."/>
        </authorList>
    </citation>
    <scope>NUCLEOTIDE SEQUENCE [LARGE SCALE GENOMIC DNA]</scope>
    <source>
        <strain evidence="4 5">DSM 42178</strain>
    </source>
</reference>
<proteinExistence type="predicted"/>
<gene>
    <name evidence="4" type="ORF">FHU37_001701</name>
</gene>
<keyword evidence="1 4" id="KW-0808">Transferase</keyword>
<accession>A0A853A2R9</accession>
<keyword evidence="5" id="KW-1185">Reference proteome</keyword>
<dbReference type="Gene3D" id="3.40.630.30">
    <property type="match status" value="1"/>
</dbReference>
<name>A0A853A2R9_9ACTN</name>
<comment type="caution">
    <text evidence="4">The sequence shown here is derived from an EMBL/GenBank/DDBJ whole genome shotgun (WGS) entry which is preliminary data.</text>
</comment>
<evidence type="ECO:0000259" key="3">
    <source>
        <dbReference type="PROSITE" id="PS51186"/>
    </source>
</evidence>
<dbReference type="PANTHER" id="PTHR43877:SF2">
    <property type="entry name" value="AMINOALKYLPHOSPHONATE N-ACETYLTRANSFERASE-RELATED"/>
    <property type="match status" value="1"/>
</dbReference>
<dbReference type="PROSITE" id="PS51186">
    <property type="entry name" value="GNAT"/>
    <property type="match status" value="1"/>
</dbReference>
<evidence type="ECO:0000313" key="5">
    <source>
        <dbReference type="Proteomes" id="UP000567795"/>
    </source>
</evidence>
<feature type="domain" description="N-acetyltransferase" evidence="3">
    <location>
        <begin position="1"/>
        <end position="168"/>
    </location>
</feature>
<evidence type="ECO:0000313" key="4">
    <source>
        <dbReference type="EMBL" id="NYI04758.1"/>
    </source>
</evidence>
<dbReference type="EMBL" id="JACBZD010000001">
    <property type="protein sequence ID" value="NYI04758.1"/>
    <property type="molecule type" value="Genomic_DNA"/>
</dbReference>
<evidence type="ECO:0000256" key="2">
    <source>
        <dbReference type="ARBA" id="ARBA00023315"/>
    </source>
</evidence>
<dbReference type="AlphaFoldDB" id="A0A853A2R9"/>
<sequence>MRIRTGGVDDVPAVLAMLDGAVAWLAARGRTGQWGSEPWSARPAAVRRVEERARGCLLRVAEIDGAPAGACFLSDTPSDYVPPADRPELFVNLLVTDRRHSGRGVGAALVRDAREEAVRRGVDLLRVDCYAGGDGRLVQHYRDLGFTPVERFTVTLPDGTDWPGQLLGMAP</sequence>
<dbReference type="Proteomes" id="UP000567795">
    <property type="component" value="Unassembled WGS sequence"/>
</dbReference>
<dbReference type="SUPFAM" id="SSF55729">
    <property type="entry name" value="Acyl-CoA N-acyltransferases (Nat)"/>
    <property type="match status" value="1"/>
</dbReference>
<dbReference type="Pfam" id="PF00583">
    <property type="entry name" value="Acetyltransf_1"/>
    <property type="match status" value="1"/>
</dbReference>
<dbReference type="CDD" id="cd04301">
    <property type="entry name" value="NAT_SF"/>
    <property type="match status" value="1"/>
</dbReference>
<dbReference type="GO" id="GO:0016747">
    <property type="term" value="F:acyltransferase activity, transferring groups other than amino-acyl groups"/>
    <property type="evidence" value="ECO:0007669"/>
    <property type="project" value="InterPro"/>
</dbReference>
<dbReference type="InterPro" id="IPR050832">
    <property type="entry name" value="Bact_Acetyltransf"/>
</dbReference>
<dbReference type="InterPro" id="IPR016181">
    <property type="entry name" value="Acyl_CoA_acyltransferase"/>
</dbReference>
<keyword evidence="2" id="KW-0012">Acyltransferase</keyword>
<dbReference type="InterPro" id="IPR000182">
    <property type="entry name" value="GNAT_dom"/>
</dbReference>
<organism evidence="4 5">
    <name type="scientific">Allostreptomyces psammosilenae</name>
    <dbReference type="NCBI Taxonomy" id="1892865"/>
    <lineage>
        <taxon>Bacteria</taxon>
        <taxon>Bacillati</taxon>
        <taxon>Actinomycetota</taxon>
        <taxon>Actinomycetes</taxon>
        <taxon>Kitasatosporales</taxon>
        <taxon>Streptomycetaceae</taxon>
        <taxon>Allostreptomyces</taxon>
    </lineage>
</organism>
<dbReference type="RefSeq" id="WP_179813611.1">
    <property type="nucleotide sequence ID" value="NZ_JACBZD010000001.1"/>
</dbReference>
<evidence type="ECO:0000256" key="1">
    <source>
        <dbReference type="ARBA" id="ARBA00022679"/>
    </source>
</evidence>
<dbReference type="PANTHER" id="PTHR43877">
    <property type="entry name" value="AMINOALKYLPHOSPHONATE N-ACETYLTRANSFERASE-RELATED-RELATED"/>
    <property type="match status" value="1"/>
</dbReference>
<protein>
    <submittedName>
        <fullName evidence="4">GNAT superfamily N-acetyltransferase</fullName>
    </submittedName>
</protein>